<dbReference type="Proteomes" id="UP001151760">
    <property type="component" value="Unassembled WGS sequence"/>
</dbReference>
<reference evidence="1" key="2">
    <citation type="submission" date="2022-01" db="EMBL/GenBank/DDBJ databases">
        <authorList>
            <person name="Yamashiro T."/>
            <person name="Shiraishi A."/>
            <person name="Satake H."/>
            <person name="Nakayama K."/>
        </authorList>
    </citation>
    <scope>NUCLEOTIDE SEQUENCE</scope>
</reference>
<evidence type="ECO:0000313" key="2">
    <source>
        <dbReference type="Proteomes" id="UP001151760"/>
    </source>
</evidence>
<accession>A0ABQ4ZKL7</accession>
<reference evidence="1" key="1">
    <citation type="journal article" date="2022" name="Int. J. Mol. Sci.">
        <title>Draft Genome of Tanacetum Coccineum: Genomic Comparison of Closely Related Tanacetum-Family Plants.</title>
        <authorList>
            <person name="Yamashiro T."/>
            <person name="Shiraishi A."/>
            <person name="Nakayama K."/>
            <person name="Satake H."/>
        </authorList>
    </citation>
    <scope>NUCLEOTIDE SEQUENCE</scope>
</reference>
<keyword evidence="2" id="KW-1185">Reference proteome</keyword>
<protein>
    <recommendedName>
        <fullName evidence="3">Reverse transcriptase Ty1/copia-type domain-containing protein</fullName>
    </recommendedName>
</protein>
<proteinExistence type="predicted"/>
<dbReference type="EMBL" id="BQNB010011450">
    <property type="protein sequence ID" value="GJS90719.1"/>
    <property type="molecule type" value="Genomic_DNA"/>
</dbReference>
<organism evidence="1 2">
    <name type="scientific">Tanacetum coccineum</name>
    <dbReference type="NCBI Taxonomy" id="301880"/>
    <lineage>
        <taxon>Eukaryota</taxon>
        <taxon>Viridiplantae</taxon>
        <taxon>Streptophyta</taxon>
        <taxon>Embryophyta</taxon>
        <taxon>Tracheophyta</taxon>
        <taxon>Spermatophyta</taxon>
        <taxon>Magnoliopsida</taxon>
        <taxon>eudicotyledons</taxon>
        <taxon>Gunneridae</taxon>
        <taxon>Pentapetalae</taxon>
        <taxon>asterids</taxon>
        <taxon>campanulids</taxon>
        <taxon>Asterales</taxon>
        <taxon>Asteraceae</taxon>
        <taxon>Asteroideae</taxon>
        <taxon>Anthemideae</taxon>
        <taxon>Anthemidinae</taxon>
        <taxon>Tanacetum</taxon>
    </lineage>
</organism>
<sequence length="109" mass="12528">MTKNLKEHGLFSSVQQRPNHKDFQNCLFACFLSQEEPKKVIHALKDPSWIEAIQDELLPNVKRAIGTKWVFRNRRDESGIVIKTSKVGWLKGTHKKEGLVKMEVFAPVA</sequence>
<comment type="caution">
    <text evidence="1">The sequence shown here is derived from an EMBL/GenBank/DDBJ whole genome shotgun (WGS) entry which is preliminary data.</text>
</comment>
<evidence type="ECO:0008006" key="3">
    <source>
        <dbReference type="Google" id="ProtNLM"/>
    </source>
</evidence>
<evidence type="ECO:0000313" key="1">
    <source>
        <dbReference type="EMBL" id="GJS90719.1"/>
    </source>
</evidence>
<gene>
    <name evidence="1" type="ORF">Tco_0773355</name>
</gene>
<name>A0ABQ4ZKL7_9ASTR</name>